<feature type="region of interest" description="Disordered" evidence="2">
    <location>
        <begin position="27"/>
        <end position="90"/>
    </location>
</feature>
<dbReference type="InterPro" id="IPR003594">
    <property type="entry name" value="HATPase_dom"/>
</dbReference>
<dbReference type="InterPro" id="IPR036890">
    <property type="entry name" value="HATPase_C_sf"/>
</dbReference>
<dbReference type="Pfam" id="PF13581">
    <property type="entry name" value="HATPase_c_2"/>
    <property type="match status" value="1"/>
</dbReference>
<dbReference type="PANTHER" id="PTHR35526:SF3">
    <property type="entry name" value="ANTI-SIGMA-F FACTOR RSBW"/>
    <property type="match status" value="1"/>
</dbReference>
<evidence type="ECO:0000313" key="5">
    <source>
        <dbReference type="Proteomes" id="UP001501585"/>
    </source>
</evidence>
<gene>
    <name evidence="4" type="ORF">GCM10009799_30590</name>
</gene>
<proteinExistence type="predicted"/>
<accession>A0ABN2T813</accession>
<feature type="domain" description="Histidine kinase/HSP90-like ATPase" evidence="3">
    <location>
        <begin position="100"/>
        <end position="216"/>
    </location>
</feature>
<dbReference type="PANTHER" id="PTHR35526">
    <property type="entry name" value="ANTI-SIGMA-F FACTOR RSBW-RELATED"/>
    <property type="match status" value="1"/>
</dbReference>
<sequence>MEGDRTDNTSSWYVPGLISQRTAAEWMRDGSLGGPTSGPTCPTAAPPPGGISTHPYLRPAKSMEERPIPYEGTAPPTRRTPPPDPEASPDAALLTRRRFPGLANQIKHARRFVERLLAPCPELTTATLLTSELATNALTHSASGAAGGKFEITVHRAPGWARVEVRDLGSAEQPRAQHSDPYDTSEHGRGLDLVEALAAKWGTEPRRDGLGRMVWFELVWDSCELTEVRAAE</sequence>
<name>A0ABN2T813_9ACTN</name>
<keyword evidence="5" id="KW-1185">Reference proteome</keyword>
<dbReference type="SUPFAM" id="SSF55874">
    <property type="entry name" value="ATPase domain of HSP90 chaperone/DNA topoisomerase II/histidine kinase"/>
    <property type="match status" value="1"/>
</dbReference>
<protein>
    <recommendedName>
        <fullName evidence="3">Histidine kinase/HSP90-like ATPase domain-containing protein</fullName>
    </recommendedName>
</protein>
<dbReference type="Proteomes" id="UP001501585">
    <property type="component" value="Unassembled WGS sequence"/>
</dbReference>
<keyword evidence="1" id="KW-0418">Kinase</keyword>
<keyword evidence="1" id="KW-0723">Serine/threonine-protein kinase</keyword>
<evidence type="ECO:0000313" key="4">
    <source>
        <dbReference type="EMBL" id="GAA2001238.1"/>
    </source>
</evidence>
<dbReference type="Gene3D" id="3.30.565.10">
    <property type="entry name" value="Histidine kinase-like ATPase, C-terminal domain"/>
    <property type="match status" value="1"/>
</dbReference>
<comment type="caution">
    <text evidence="4">The sequence shown here is derived from an EMBL/GenBank/DDBJ whole genome shotgun (WGS) entry which is preliminary data.</text>
</comment>
<dbReference type="InterPro" id="IPR050267">
    <property type="entry name" value="Anti-sigma-factor_SerPK"/>
</dbReference>
<evidence type="ECO:0000256" key="1">
    <source>
        <dbReference type="ARBA" id="ARBA00022527"/>
    </source>
</evidence>
<evidence type="ECO:0000259" key="3">
    <source>
        <dbReference type="Pfam" id="PF13581"/>
    </source>
</evidence>
<keyword evidence="1" id="KW-0808">Transferase</keyword>
<dbReference type="CDD" id="cd16936">
    <property type="entry name" value="HATPase_RsbW-like"/>
    <property type="match status" value="1"/>
</dbReference>
<dbReference type="EMBL" id="BAAAPC010000012">
    <property type="protein sequence ID" value="GAA2001238.1"/>
    <property type="molecule type" value="Genomic_DNA"/>
</dbReference>
<organism evidence="4 5">
    <name type="scientific">Nocardiopsis rhodophaea</name>
    <dbReference type="NCBI Taxonomy" id="280238"/>
    <lineage>
        <taxon>Bacteria</taxon>
        <taxon>Bacillati</taxon>
        <taxon>Actinomycetota</taxon>
        <taxon>Actinomycetes</taxon>
        <taxon>Streptosporangiales</taxon>
        <taxon>Nocardiopsidaceae</taxon>
        <taxon>Nocardiopsis</taxon>
    </lineage>
</organism>
<reference evidence="4 5" key="1">
    <citation type="journal article" date="2019" name="Int. J. Syst. Evol. Microbiol.">
        <title>The Global Catalogue of Microorganisms (GCM) 10K type strain sequencing project: providing services to taxonomists for standard genome sequencing and annotation.</title>
        <authorList>
            <consortium name="The Broad Institute Genomics Platform"/>
            <consortium name="The Broad Institute Genome Sequencing Center for Infectious Disease"/>
            <person name="Wu L."/>
            <person name="Ma J."/>
        </authorList>
    </citation>
    <scope>NUCLEOTIDE SEQUENCE [LARGE SCALE GENOMIC DNA]</scope>
    <source>
        <strain evidence="4 5">JCM 15313</strain>
    </source>
</reference>
<evidence type="ECO:0000256" key="2">
    <source>
        <dbReference type="SAM" id="MobiDB-lite"/>
    </source>
</evidence>